<gene>
    <name evidence="1" type="ORF">H0253_04775</name>
</gene>
<sequence length="1223" mass="128665">MADETNTKVIIDSVSVSNLIGKDQTINATWHLSDPLLQVDGYILSIMSAGKSLYNFTSEVTTGTFSIPNNLLTSGVIYSLQIWYKKVGGGYGTGSDLIQLVLEAPTISATTGYDLNVTLAYTVPAIYNGYQSCQFTLEAKTPKAVVGVGNASQSPATITTVAPLSSQPGTYVTYGKIVLSGKSSGPSSDSVDVTIFGVPSILSSKYQANKITVTYDYVNPTSSQQYQITVYENGTIVQTVLAAGLLSKSFTIGFTPSDTKQYTLTVQALSGSFSGPASALAAVYIVKPTISLVSNNQQKVITGQVTYPAGSVYGDSVLLSLFVNDNVVQNAPITVGSQASLTYTGNFTTASSYSVAMATVDGVSIGELSDRVEVIWQVDTLSNVTFDGQVFRGIVNLNQNSGSGTCAQVAFNKNGVIVDTINVTPVNGEIAVNFSYTPNTPLTLTDVYSFTVFSTTAVSIGPSSSAAIIFQATPTISLVTFNGSNITVSWSKNPTSVNATSMNIGLYKDGTLVQTVAGSGLKYTFTPSAPLVNTSTYQIKIAYKSAVALGPSSSPQTLITQLPVFNLINYDGTTVNAGLTYPDNLNAGEYGYLLSLYKAGTLVQNSQGSGTNATLIPASPLSTTDTYSVKAAITQEHAIGPYCDAVTIYTLPLNISSVDYRSGTVSVSVSNLPNNVITYTIALYKNGSLQETIEGNTPTTHFTPNPPLTSDNSYLIGCAIHVGISTGPYGGKKSITVLSPPTIDSAIYNGSDLLVNWTLAAGVDTNTFLASIFAGTVIKLNKQGSGLTTNFNNLAGQLTGDQTFVVKVASTNANQIGEYSTPALIIYQLPAITAATYSHNTLSVNWTLPDVTYTGMGYQLDLFKNGVKQETFEGSGTSMSATPTTVFVTGSVYSVNLSSVNGVAIGPRSASVEIVALDAPVLTAVSYSGNDVTLTFTYSGLTTPTNYIITVYKQGIEYFSLTTTEKTTSFVPLQTLYAEENYTIAVAATYNGITGEESAPAVLIAGAPTITSTQYDITTLSVAWTLLNPSVGSGYKATISDSAGGVEMSYTGNGTNTQFPIESFVGNSPYSVAVQSTNSISLGVMSQQVALVLFKPIDPMLSLVALRFNGSFTTSNDVLSYKANLYDNGEQTEQKIVSSSPLTFETALQAGHIYTFNVVAESGISSGPVSDIAYGPFSANRIFTFDDLSRLVAIDSSNYKKTVFTVDAKGNITSSDIQAPTQA</sequence>
<dbReference type="Gene3D" id="2.60.40.10">
    <property type="entry name" value="Immunoglobulins"/>
    <property type="match status" value="1"/>
</dbReference>
<organism evidence="1 2">
    <name type="scientific">Pectobacterium versatile</name>
    <dbReference type="NCBI Taxonomy" id="2488639"/>
    <lineage>
        <taxon>Bacteria</taxon>
        <taxon>Pseudomonadati</taxon>
        <taxon>Pseudomonadota</taxon>
        <taxon>Gammaproteobacteria</taxon>
        <taxon>Enterobacterales</taxon>
        <taxon>Pectobacteriaceae</taxon>
        <taxon>Pectobacterium</taxon>
    </lineage>
</organism>
<dbReference type="AlphaFoldDB" id="A0AAW3RND8"/>
<dbReference type="InterPro" id="IPR013783">
    <property type="entry name" value="Ig-like_fold"/>
</dbReference>
<dbReference type="EMBL" id="JACDRT010000003">
    <property type="protein sequence ID" value="MBA0158155.1"/>
    <property type="molecule type" value="Genomic_DNA"/>
</dbReference>
<accession>A0AAW3RND8</accession>
<dbReference type="RefSeq" id="WP_109225550.1">
    <property type="nucleotide sequence ID" value="NZ_CAKLIO010000020.1"/>
</dbReference>
<protein>
    <recommendedName>
        <fullName evidence="3">Fibronectin type III domain protein</fullName>
    </recommendedName>
</protein>
<reference evidence="1 2" key="1">
    <citation type="submission" date="2020-07" db="EMBL/GenBank/DDBJ databases">
        <title>Updated taxonomy of Pectobacterium genus in the CIRM-CFBP bacterial collection: when new species reveal old endemic population.</title>
        <authorList>
            <person name="Pedron J."/>
            <person name="Barny M.A."/>
            <person name="Portier P."/>
        </authorList>
    </citation>
    <scope>NUCLEOTIDE SEQUENCE [LARGE SCALE GENOMIC DNA]</scope>
    <source>
        <strain evidence="1 2">CFBP5669</strain>
    </source>
</reference>
<dbReference type="SUPFAM" id="SSF49265">
    <property type="entry name" value="Fibronectin type III"/>
    <property type="match status" value="2"/>
</dbReference>
<name>A0AAW3RND8_9GAMM</name>
<evidence type="ECO:0000313" key="2">
    <source>
        <dbReference type="Proteomes" id="UP000584405"/>
    </source>
</evidence>
<dbReference type="Proteomes" id="UP000584405">
    <property type="component" value="Unassembled WGS sequence"/>
</dbReference>
<evidence type="ECO:0008006" key="3">
    <source>
        <dbReference type="Google" id="ProtNLM"/>
    </source>
</evidence>
<evidence type="ECO:0000313" key="1">
    <source>
        <dbReference type="EMBL" id="MBA0158155.1"/>
    </source>
</evidence>
<dbReference type="InterPro" id="IPR036116">
    <property type="entry name" value="FN3_sf"/>
</dbReference>
<proteinExistence type="predicted"/>
<comment type="caution">
    <text evidence="1">The sequence shown here is derived from an EMBL/GenBank/DDBJ whole genome shotgun (WGS) entry which is preliminary data.</text>
</comment>